<sequence>MRGWGAVLLGAIVAVGPAEAGPWARDLGGFYLRGLVSSETLEGINGYRADVYGEYGLTDRWTLTGKSEAVAYQDSIGSIDRQSYRLTARRQLWSRKGFTFGVEGGPVYGSAIAGTYGCDEWGAEARLSSGYSGVRRSLGYYLFADVAAISHQDGCVRERAEFGYGADISDRIFVTQQVWLERSNDSADSNKYESQIGYHFGHVDVAVGYREEFGGAYEESAWLVALTTRR</sequence>
<dbReference type="OrthoDB" id="7617289at2"/>
<comment type="caution">
    <text evidence="1">The sequence shown here is derived from an EMBL/GenBank/DDBJ whole genome shotgun (WGS) entry which is preliminary data.</text>
</comment>
<dbReference type="RefSeq" id="WP_035535909.1">
    <property type="nucleotide sequence ID" value="NZ_ARYL01000003.1"/>
</dbReference>
<accession>A0A059GBL4</accession>
<dbReference type="eggNOG" id="ENOG5031A00">
    <property type="taxonomic scope" value="Bacteria"/>
</dbReference>
<dbReference type="PATRIC" id="fig|1280953.3.peg.734"/>
<evidence type="ECO:0000313" key="1">
    <source>
        <dbReference type="EMBL" id="KDA03935.1"/>
    </source>
</evidence>
<dbReference type="EMBL" id="ARYL01000003">
    <property type="protein sequence ID" value="KDA03935.1"/>
    <property type="molecule type" value="Genomic_DNA"/>
</dbReference>
<evidence type="ECO:0000313" key="2">
    <source>
        <dbReference type="Proteomes" id="UP000024942"/>
    </source>
</evidence>
<gene>
    <name evidence="1" type="ORF">HOC_03628</name>
</gene>
<dbReference type="Proteomes" id="UP000024942">
    <property type="component" value="Unassembled WGS sequence"/>
</dbReference>
<keyword evidence="2" id="KW-1185">Reference proteome</keyword>
<evidence type="ECO:0008006" key="3">
    <source>
        <dbReference type="Google" id="ProtNLM"/>
    </source>
</evidence>
<proteinExistence type="predicted"/>
<dbReference type="AlphaFoldDB" id="A0A059GBL4"/>
<organism evidence="1 2">
    <name type="scientific">Hyphomonas oceanitis SCH89</name>
    <dbReference type="NCBI Taxonomy" id="1280953"/>
    <lineage>
        <taxon>Bacteria</taxon>
        <taxon>Pseudomonadati</taxon>
        <taxon>Pseudomonadota</taxon>
        <taxon>Alphaproteobacteria</taxon>
        <taxon>Hyphomonadales</taxon>
        <taxon>Hyphomonadaceae</taxon>
        <taxon>Hyphomonas</taxon>
    </lineage>
</organism>
<protein>
    <recommendedName>
        <fullName evidence="3">Cellulose biosynthesis protein BcsS</fullName>
    </recommendedName>
</protein>
<name>A0A059GBL4_9PROT</name>
<reference evidence="1 2" key="1">
    <citation type="journal article" date="2014" name="Antonie Van Leeuwenhoek">
        <title>Hyphomonas beringensis sp. nov. and Hyphomonas chukchiensis sp. nov., isolated from surface seawater of the Bering Sea and Chukchi Sea.</title>
        <authorList>
            <person name="Li C."/>
            <person name="Lai Q."/>
            <person name="Li G."/>
            <person name="Dong C."/>
            <person name="Wang J."/>
            <person name="Liao Y."/>
            <person name="Shao Z."/>
        </authorList>
    </citation>
    <scope>NUCLEOTIDE SEQUENCE [LARGE SCALE GENOMIC DNA]</scope>
    <source>
        <strain evidence="1 2">SCH89</strain>
    </source>
</reference>